<evidence type="ECO:0000313" key="3">
    <source>
        <dbReference type="EMBL" id="KZT64364.1"/>
    </source>
</evidence>
<dbReference type="InterPro" id="IPR023198">
    <property type="entry name" value="PGP-like_dom2"/>
</dbReference>
<dbReference type="GO" id="GO:0016791">
    <property type="term" value="F:phosphatase activity"/>
    <property type="evidence" value="ECO:0007669"/>
    <property type="project" value="UniProtKB-ARBA"/>
</dbReference>
<comment type="similarity">
    <text evidence="1">Belongs to the HAD-like hydrolase superfamily. S-2-haloalkanoic acid dehalogenase family.</text>
</comment>
<dbReference type="InterPro" id="IPR036412">
    <property type="entry name" value="HAD-like_sf"/>
</dbReference>
<dbReference type="Proteomes" id="UP000076727">
    <property type="component" value="Unassembled WGS sequence"/>
</dbReference>
<reference evidence="3 4" key="1">
    <citation type="journal article" date="2016" name="Mol. Biol. Evol.">
        <title>Comparative Genomics of Early-Diverging Mushroom-Forming Fungi Provides Insights into the Origins of Lignocellulose Decay Capabilities.</title>
        <authorList>
            <person name="Nagy L.G."/>
            <person name="Riley R."/>
            <person name="Tritt A."/>
            <person name="Adam C."/>
            <person name="Daum C."/>
            <person name="Floudas D."/>
            <person name="Sun H."/>
            <person name="Yadav J.S."/>
            <person name="Pangilinan J."/>
            <person name="Larsson K.H."/>
            <person name="Matsuura K."/>
            <person name="Barry K."/>
            <person name="Labutti K."/>
            <person name="Kuo R."/>
            <person name="Ohm R.A."/>
            <person name="Bhattacharya S.S."/>
            <person name="Shirouzu T."/>
            <person name="Yoshinaga Y."/>
            <person name="Martin F.M."/>
            <person name="Grigoriev I.V."/>
            <person name="Hibbett D.S."/>
        </authorList>
    </citation>
    <scope>NUCLEOTIDE SEQUENCE [LARGE SCALE GENOMIC DNA]</scope>
    <source>
        <strain evidence="3 4">L-15889</strain>
    </source>
</reference>
<keyword evidence="4" id="KW-1185">Reference proteome</keyword>
<dbReference type="Gene3D" id="3.40.50.1000">
    <property type="entry name" value="HAD superfamily/HAD-like"/>
    <property type="match status" value="1"/>
</dbReference>
<dbReference type="SFLD" id="SFLDS00003">
    <property type="entry name" value="Haloacid_Dehalogenase"/>
    <property type="match status" value="1"/>
</dbReference>
<dbReference type="PANTHER" id="PTHR43316">
    <property type="entry name" value="HYDROLASE, HALOACID DELAHOGENASE-RELATED"/>
    <property type="match status" value="1"/>
</dbReference>
<dbReference type="InterPro" id="IPR023214">
    <property type="entry name" value="HAD_sf"/>
</dbReference>
<dbReference type="InterPro" id="IPR006328">
    <property type="entry name" value="2-HAD"/>
</dbReference>
<evidence type="ECO:0000313" key="4">
    <source>
        <dbReference type="Proteomes" id="UP000076727"/>
    </source>
</evidence>
<dbReference type="SFLD" id="SFLDG01129">
    <property type="entry name" value="C1.5:_HAD__Beta-PGM__Phosphata"/>
    <property type="match status" value="1"/>
</dbReference>
<dbReference type="NCBIfam" id="TIGR01493">
    <property type="entry name" value="HAD-SF-IA-v2"/>
    <property type="match status" value="1"/>
</dbReference>
<dbReference type="PRINTS" id="PR00413">
    <property type="entry name" value="HADHALOGNASE"/>
</dbReference>
<gene>
    <name evidence="3" type="ORF">DAEQUDRAFT_732753</name>
</gene>
<evidence type="ECO:0000256" key="2">
    <source>
        <dbReference type="ARBA" id="ARBA00022801"/>
    </source>
</evidence>
<dbReference type="Pfam" id="PF00702">
    <property type="entry name" value="Hydrolase"/>
    <property type="match status" value="1"/>
</dbReference>
<dbReference type="EMBL" id="KV429131">
    <property type="protein sequence ID" value="KZT64364.1"/>
    <property type="molecule type" value="Genomic_DNA"/>
</dbReference>
<dbReference type="AlphaFoldDB" id="A0A165LFY8"/>
<dbReference type="SUPFAM" id="SSF56784">
    <property type="entry name" value="HAD-like"/>
    <property type="match status" value="1"/>
</dbReference>
<proteinExistence type="inferred from homology"/>
<dbReference type="GO" id="GO:0019120">
    <property type="term" value="F:hydrolase activity, acting on acid halide bonds, in C-halide compounds"/>
    <property type="evidence" value="ECO:0007669"/>
    <property type="project" value="InterPro"/>
</dbReference>
<protein>
    <submittedName>
        <fullName evidence="3">Haloacid dehalogenase</fullName>
    </submittedName>
</protein>
<keyword evidence="2" id="KW-0378">Hydrolase</keyword>
<sequence>MSTQGQNPLQGVQAFVFDVFGTVVNWRKGVSEQLEAKLGAVVPNEDWEALAVEWRENYYRRTFAGAAGDGRTLNVDKLHRELLDEILASDRWKHVAPHLDNAARHEVVLFWHRLPGWPDTTKGLYGMKKHAIIGTLSNGNVRTLVDMAKYADLPWDVILSTELLGSYKPNPKMYLGAVKHLSLTDPSQLCMVAAHIYDLRAAATHGIRTIFVRRPREPDAPDDVRSKAEGGEVDLVVNSFEEIAQALEQRQEEKQVWQH</sequence>
<accession>A0A165LFY8</accession>
<dbReference type="InterPro" id="IPR051540">
    <property type="entry name" value="S-2-haloacid_dehalogenase"/>
</dbReference>
<organism evidence="3 4">
    <name type="scientific">Daedalea quercina L-15889</name>
    <dbReference type="NCBI Taxonomy" id="1314783"/>
    <lineage>
        <taxon>Eukaryota</taxon>
        <taxon>Fungi</taxon>
        <taxon>Dikarya</taxon>
        <taxon>Basidiomycota</taxon>
        <taxon>Agaricomycotina</taxon>
        <taxon>Agaricomycetes</taxon>
        <taxon>Polyporales</taxon>
        <taxon>Fomitopsis</taxon>
    </lineage>
</organism>
<dbReference type="OrthoDB" id="2363873at2759"/>
<dbReference type="InterPro" id="IPR006439">
    <property type="entry name" value="HAD-SF_hydro_IA"/>
</dbReference>
<dbReference type="Gene3D" id="1.10.150.240">
    <property type="entry name" value="Putative phosphatase, domain 2"/>
    <property type="match status" value="1"/>
</dbReference>
<dbReference type="PANTHER" id="PTHR43316:SF3">
    <property type="entry name" value="HALOACID DEHALOGENASE, TYPE II (AFU_ORTHOLOGUE AFUA_2G07750)-RELATED"/>
    <property type="match status" value="1"/>
</dbReference>
<dbReference type="NCBIfam" id="TIGR01428">
    <property type="entry name" value="HAD_type_II"/>
    <property type="match status" value="1"/>
</dbReference>
<dbReference type="STRING" id="1314783.A0A165LFY8"/>
<evidence type="ECO:0000256" key="1">
    <source>
        <dbReference type="ARBA" id="ARBA00008106"/>
    </source>
</evidence>
<name>A0A165LFY8_9APHY</name>